<dbReference type="PROSITE" id="PS50901">
    <property type="entry name" value="FTSK"/>
    <property type="match status" value="1"/>
</dbReference>
<keyword evidence="10" id="KW-0238">DNA-binding</keyword>
<dbReference type="SMART" id="SM00843">
    <property type="entry name" value="Ftsk_gamma"/>
    <property type="match status" value="1"/>
</dbReference>
<accession>A0A6C7EBE4</accession>
<gene>
    <name evidence="18" type="primary">ftsK</name>
    <name evidence="18" type="ORF">YM304_16440</name>
</gene>
<dbReference type="Pfam" id="PF01580">
    <property type="entry name" value="FtsK_SpoIIIE"/>
    <property type="match status" value="1"/>
</dbReference>
<evidence type="ECO:0000256" key="10">
    <source>
        <dbReference type="ARBA" id="ARBA00023125"/>
    </source>
</evidence>
<feature type="compositionally biased region" description="Acidic residues" evidence="15">
    <location>
        <begin position="309"/>
        <end position="318"/>
    </location>
</feature>
<dbReference type="Pfam" id="PF17854">
    <property type="entry name" value="FtsK_alpha"/>
    <property type="match status" value="1"/>
</dbReference>
<dbReference type="InterPro" id="IPR041027">
    <property type="entry name" value="FtsK_alpha"/>
</dbReference>
<dbReference type="GO" id="GO:0005886">
    <property type="term" value="C:plasma membrane"/>
    <property type="evidence" value="ECO:0007669"/>
    <property type="project" value="UniProtKB-SubCell"/>
</dbReference>
<feature type="region of interest" description="Disordered" evidence="15">
    <location>
        <begin position="754"/>
        <end position="787"/>
    </location>
</feature>
<keyword evidence="4" id="KW-0132">Cell division</keyword>
<keyword evidence="11 16" id="KW-0472">Membrane</keyword>
<dbReference type="PANTHER" id="PTHR22683:SF41">
    <property type="entry name" value="DNA TRANSLOCASE FTSK"/>
    <property type="match status" value="1"/>
</dbReference>
<dbReference type="Pfam" id="PF09397">
    <property type="entry name" value="FtsK_gamma"/>
    <property type="match status" value="1"/>
</dbReference>
<dbReference type="PANTHER" id="PTHR22683">
    <property type="entry name" value="SPORULATION PROTEIN RELATED"/>
    <property type="match status" value="1"/>
</dbReference>
<feature type="transmembrane region" description="Helical" evidence="16">
    <location>
        <begin position="202"/>
        <end position="226"/>
    </location>
</feature>
<organism evidence="18 19">
    <name type="scientific">Ilumatobacter coccineus (strain NBRC 103263 / KCTC 29153 / YM16-304)</name>
    <dbReference type="NCBI Taxonomy" id="1313172"/>
    <lineage>
        <taxon>Bacteria</taxon>
        <taxon>Bacillati</taxon>
        <taxon>Actinomycetota</taxon>
        <taxon>Acidimicrobiia</taxon>
        <taxon>Acidimicrobiales</taxon>
        <taxon>Ilumatobacteraceae</taxon>
        <taxon>Ilumatobacter</taxon>
    </lineage>
</organism>
<dbReference type="InterPro" id="IPR050206">
    <property type="entry name" value="FtsK/SpoIIIE/SftA"/>
</dbReference>
<dbReference type="EMBL" id="AP012057">
    <property type="protein sequence ID" value="BAN01958.1"/>
    <property type="molecule type" value="Genomic_DNA"/>
</dbReference>
<dbReference type="InterPro" id="IPR002543">
    <property type="entry name" value="FtsK_dom"/>
</dbReference>
<dbReference type="GO" id="GO:0051301">
    <property type="term" value="P:cell division"/>
    <property type="evidence" value="ECO:0007669"/>
    <property type="project" value="UniProtKB-KW"/>
</dbReference>
<protein>
    <submittedName>
        <fullName evidence="18">DNA translocase FtsK</fullName>
    </submittedName>
</protein>
<dbReference type="InterPro" id="IPR025199">
    <property type="entry name" value="FtsK_4TM"/>
</dbReference>
<keyword evidence="19" id="KW-1185">Reference proteome</keyword>
<evidence type="ECO:0000256" key="4">
    <source>
        <dbReference type="ARBA" id="ARBA00022618"/>
    </source>
</evidence>
<feature type="region of interest" description="Disordered" evidence="15">
    <location>
        <begin position="308"/>
        <end position="348"/>
    </location>
</feature>
<feature type="binding site" evidence="14">
    <location>
        <begin position="504"/>
        <end position="511"/>
    </location>
    <ligand>
        <name>ATP</name>
        <dbReference type="ChEBI" id="CHEBI:30616"/>
    </ligand>
</feature>
<dbReference type="Proteomes" id="UP000011863">
    <property type="component" value="Chromosome"/>
</dbReference>
<evidence type="ECO:0000256" key="1">
    <source>
        <dbReference type="ARBA" id="ARBA00004651"/>
    </source>
</evidence>
<dbReference type="AlphaFoldDB" id="A0A6C7EBE4"/>
<feature type="compositionally biased region" description="Low complexity" evidence="15">
    <location>
        <begin position="40"/>
        <end position="59"/>
    </location>
</feature>
<keyword evidence="9 16" id="KW-1133">Transmembrane helix</keyword>
<dbReference type="GO" id="GO:0003677">
    <property type="term" value="F:DNA binding"/>
    <property type="evidence" value="ECO:0007669"/>
    <property type="project" value="UniProtKB-KW"/>
</dbReference>
<feature type="domain" description="FtsK" evidence="17">
    <location>
        <begin position="487"/>
        <end position="691"/>
    </location>
</feature>
<evidence type="ECO:0000313" key="18">
    <source>
        <dbReference type="EMBL" id="BAN01958.1"/>
    </source>
</evidence>
<evidence type="ECO:0000256" key="3">
    <source>
        <dbReference type="ARBA" id="ARBA00022475"/>
    </source>
</evidence>
<evidence type="ECO:0000256" key="15">
    <source>
        <dbReference type="SAM" id="MobiDB-lite"/>
    </source>
</evidence>
<dbReference type="GO" id="GO:0007059">
    <property type="term" value="P:chromosome segregation"/>
    <property type="evidence" value="ECO:0007669"/>
    <property type="project" value="UniProtKB-KW"/>
</dbReference>
<reference evidence="18 19" key="1">
    <citation type="journal article" date="2013" name="Int. J. Syst. Evol. Microbiol.">
        <title>Ilumatobacter nonamiense sp. nov. and Ilumatobacter coccineum sp. nov., isolated from seashore sand.</title>
        <authorList>
            <person name="Matsumoto A."/>
            <person name="Kasai H."/>
            <person name="Matsuo Y."/>
            <person name="Shizuri Y."/>
            <person name="Ichikawa N."/>
            <person name="Fujita N."/>
            <person name="Omura S."/>
            <person name="Takahashi Y."/>
        </authorList>
    </citation>
    <scope>NUCLEOTIDE SEQUENCE [LARGE SCALE GENOMIC DNA]</scope>
    <source>
        <strain evidence="19">NBRC 103263 / KCTC 29153 / YM16-304</strain>
    </source>
</reference>
<dbReference type="Gene3D" id="3.30.980.40">
    <property type="match status" value="1"/>
</dbReference>
<dbReference type="Gene3D" id="3.40.50.300">
    <property type="entry name" value="P-loop containing nucleotide triphosphate hydrolases"/>
    <property type="match status" value="1"/>
</dbReference>
<evidence type="ECO:0000256" key="16">
    <source>
        <dbReference type="SAM" id="Phobius"/>
    </source>
</evidence>
<feature type="compositionally biased region" description="Low complexity" evidence="15">
    <location>
        <begin position="754"/>
        <end position="767"/>
    </location>
</feature>
<dbReference type="KEGG" id="aym:YM304_16440"/>
<evidence type="ECO:0000256" key="9">
    <source>
        <dbReference type="ARBA" id="ARBA00022989"/>
    </source>
</evidence>
<evidence type="ECO:0000256" key="8">
    <source>
        <dbReference type="ARBA" id="ARBA00022840"/>
    </source>
</evidence>
<dbReference type="Gene3D" id="1.10.10.10">
    <property type="entry name" value="Winged helix-like DNA-binding domain superfamily/Winged helix DNA-binding domain"/>
    <property type="match status" value="1"/>
</dbReference>
<dbReference type="InterPro" id="IPR036388">
    <property type="entry name" value="WH-like_DNA-bd_sf"/>
</dbReference>
<keyword evidence="6 14" id="KW-0547">Nucleotide-binding</keyword>
<evidence type="ECO:0000256" key="14">
    <source>
        <dbReference type="PROSITE-ProRule" id="PRU00289"/>
    </source>
</evidence>
<evidence type="ECO:0000256" key="5">
    <source>
        <dbReference type="ARBA" id="ARBA00022692"/>
    </source>
</evidence>
<dbReference type="InterPro" id="IPR027417">
    <property type="entry name" value="P-loop_NTPase"/>
</dbReference>
<keyword evidence="7" id="KW-0159">Chromosome partition</keyword>
<feature type="transmembrane region" description="Helical" evidence="16">
    <location>
        <begin position="158"/>
        <end position="175"/>
    </location>
</feature>
<dbReference type="InterPro" id="IPR018541">
    <property type="entry name" value="Ftsk_gamma"/>
</dbReference>
<evidence type="ECO:0000256" key="2">
    <source>
        <dbReference type="ARBA" id="ARBA00006474"/>
    </source>
</evidence>
<name>A0A6C7EBE4_ILUCY</name>
<comment type="subcellular location">
    <subcellularLocation>
        <location evidence="1">Cell membrane</location>
        <topology evidence="1">Multi-pass membrane protein</topology>
    </subcellularLocation>
</comment>
<evidence type="ECO:0000256" key="13">
    <source>
        <dbReference type="ARBA" id="ARBA00024986"/>
    </source>
</evidence>
<evidence type="ECO:0000313" key="19">
    <source>
        <dbReference type="Proteomes" id="UP000011863"/>
    </source>
</evidence>
<keyword evidence="12" id="KW-0131">Cell cycle</keyword>
<feature type="transmembrane region" description="Helical" evidence="16">
    <location>
        <begin position="123"/>
        <end position="146"/>
    </location>
</feature>
<keyword evidence="3" id="KW-1003">Cell membrane</keyword>
<comment type="function">
    <text evidence="13">Essential cell division protein that coordinates cell division and chromosome segregation. The N-terminus is involved in assembly of the cell-division machinery. The C-terminus functions as a DNA motor that moves dsDNA in an ATP-dependent manner towards the dif recombination site, which is located within the replication terminus region. Required for activation of the Xer recombinase, allowing activation of chromosome unlinking by recombination.</text>
</comment>
<proteinExistence type="inferred from homology"/>
<evidence type="ECO:0000259" key="17">
    <source>
        <dbReference type="PROSITE" id="PS50901"/>
    </source>
</evidence>
<dbReference type="InterPro" id="IPR036390">
    <property type="entry name" value="WH_DNA-bd_sf"/>
</dbReference>
<evidence type="ECO:0000256" key="11">
    <source>
        <dbReference type="ARBA" id="ARBA00023136"/>
    </source>
</evidence>
<dbReference type="Pfam" id="PF13491">
    <property type="entry name" value="FtsK_4TM"/>
    <property type="match status" value="1"/>
</dbReference>
<keyword evidence="8 14" id="KW-0067">ATP-binding</keyword>
<keyword evidence="5 16" id="KW-0812">Transmembrane</keyword>
<dbReference type="GO" id="GO:0005524">
    <property type="term" value="F:ATP binding"/>
    <property type="evidence" value="ECO:0007669"/>
    <property type="project" value="UniProtKB-UniRule"/>
</dbReference>
<evidence type="ECO:0000256" key="6">
    <source>
        <dbReference type="ARBA" id="ARBA00022741"/>
    </source>
</evidence>
<feature type="transmembrane region" description="Helical" evidence="16">
    <location>
        <begin position="91"/>
        <end position="111"/>
    </location>
</feature>
<evidence type="ECO:0000256" key="7">
    <source>
        <dbReference type="ARBA" id="ARBA00022829"/>
    </source>
</evidence>
<feature type="region of interest" description="Disordered" evidence="15">
    <location>
        <begin position="1"/>
        <end position="80"/>
    </location>
</feature>
<dbReference type="SUPFAM" id="SSF46785">
    <property type="entry name" value="Winged helix' DNA-binding domain"/>
    <property type="match status" value="1"/>
</dbReference>
<comment type="similarity">
    <text evidence="2">Belongs to the FtsK/SpoIIIE/SftA family.</text>
</comment>
<dbReference type="SUPFAM" id="SSF52540">
    <property type="entry name" value="P-loop containing nucleoside triphosphate hydrolases"/>
    <property type="match status" value="1"/>
</dbReference>
<sequence length="873" mass="92524">MTRHWYGCGVMSTWGPDGKKSSGKSGGKSGGKRSTRVNPSAKTAKTSRTSKSSKSSGRGAVRDETPPATPRGRSRAEDELRTAVGGRESEFIGLGLIGIGVLVALAVYFDLAGPLGRGVETLIGWFTGIGRFAVPVVLVATGVALVRRGRSYNPIRLAIAWTVVSVTVLGLIHIVRRNDDAEGFDRFGEWGGLIGAAVSEPLMALIATPGAVVVLSALLIGGLMLVTQTSLRTMATQTGGFVNAVIRPLGRAARSGLGNITTLTSDRDDSREIDTTQVFDQQSLGPGTAGVAGEALATSGDSGPKLFDFGDDFADDDADKAPKRKRAASKPKLSTGSSKAGNKPLDGEQVGDWILPPIKYLVRAGEQKVDRKAIEARGVTLQQSLESHNVETELIGMTVGPTVTRYELELGLGVKVAKVTNLQKDIAYAMAATDVRILAPIPGRSAIGVEVPNHQRQLVALGDLLVSDEAQRATNPLEVAIGKDIEGKAVMLDLAATPHMLIAGATGAGKSSGINCIITSLLMRTTPDDVRLILIDPKQVEMGQYQRLPHLLTQPVTNPKKAANALGWAVKEMERRYDVLSEIGYRDILGYNKAFKAGKIEDPPGTDPDGPPVYEYMPYIVIVVDELNDLMMVAARDVEESITRIAQKARAVGIHLIVATQRPSVNVITGVIKANIPARMAFAVSSLTDSRVILDQPGADKLVGKGDMLLLPGNSSVPNRIQGAFITEEEVRDVVEHWRTQAPEPVTSAAIEAEPGAEPPAAMSSPALTPPAPSASPGGMGNLDLTSDANAFSAGEEDEDTAMMRQAMELVVRSQLGSTSMLQRKLKVGFARAGRIMDLLETRGVVGPSEGSKARAVLMTVEEYELLAQNGQL</sequence>
<evidence type="ECO:0000256" key="12">
    <source>
        <dbReference type="ARBA" id="ARBA00023306"/>
    </source>
</evidence>